<dbReference type="RefSeq" id="WP_213496163.1">
    <property type="nucleotide sequence ID" value="NZ_CP074694.1"/>
</dbReference>
<dbReference type="KEGG" id="tsph:KIH39_23815"/>
<dbReference type="Proteomes" id="UP000676194">
    <property type="component" value="Chromosome"/>
</dbReference>
<protein>
    <submittedName>
        <fullName evidence="2">Uncharacterized protein</fullName>
    </submittedName>
</protein>
<keyword evidence="1" id="KW-0472">Membrane</keyword>
<feature type="transmembrane region" description="Helical" evidence="1">
    <location>
        <begin position="309"/>
        <end position="327"/>
    </location>
</feature>
<feature type="transmembrane region" description="Helical" evidence="1">
    <location>
        <begin position="113"/>
        <end position="130"/>
    </location>
</feature>
<keyword evidence="3" id="KW-1185">Reference proteome</keyword>
<dbReference type="EMBL" id="CP074694">
    <property type="protein sequence ID" value="QVL31827.1"/>
    <property type="molecule type" value="Genomic_DNA"/>
</dbReference>
<feature type="transmembrane region" description="Helical" evidence="1">
    <location>
        <begin position="210"/>
        <end position="232"/>
    </location>
</feature>
<proteinExistence type="predicted"/>
<keyword evidence="1" id="KW-0812">Transmembrane</keyword>
<name>A0A8E6B4M1_9BACT</name>
<feature type="transmembrane region" description="Helical" evidence="1">
    <location>
        <begin position="266"/>
        <end position="282"/>
    </location>
</feature>
<feature type="transmembrane region" description="Helical" evidence="1">
    <location>
        <begin position="347"/>
        <end position="365"/>
    </location>
</feature>
<keyword evidence="1" id="KW-1133">Transmembrane helix</keyword>
<evidence type="ECO:0000313" key="3">
    <source>
        <dbReference type="Proteomes" id="UP000676194"/>
    </source>
</evidence>
<sequence>MRYFSAATLLFVVYFLLILLALPSQPFNDPGAFWHVRVGEWIFEHLAFPHTDPFTFSFADKPWVPQQWGAECLMALLSRMGGADALLVTMAALIAGLGAWISSRFIASGWHPLPTLLIVGFGLSVSMFHFYARPHLITLVLMAYFMSVIVDTERERNTYRRWYLLLPLSVLWTNLHGGVVGGLATLVAALGGWCVWSILKKPSPVKSVRIAGIFAAIIGVGCALTLVNPFGLQMHRIWFSLIDSKVLKEVITEHQPLSLQRSEGQAIFAFGIFYLLMLLGTLPRWPRVSWLIPILWFVGALTSIRHGPIFSVVALVGLADLLPETIWYRYLKKHGDSLIREPYANLWSIRSLLIPGLFVGLCFGLESARVKVPLIGAGWAYYNPKNMPLELIEPLQQYAASRPVGTPIFNDANLGGFVLGFAPSLKIFMDDRCELYGDAWLRKYFQVLNETPEVFDEWSHKWNFERVLIALPEKPEETTRLAEYLAHHAEWREIFRCPLAVMYERKTP</sequence>
<gene>
    <name evidence="2" type="ORF">KIH39_23815</name>
</gene>
<accession>A0A8E6B4M1</accession>
<dbReference type="AlphaFoldDB" id="A0A8E6B4M1"/>
<feature type="transmembrane region" description="Helical" evidence="1">
    <location>
        <begin position="83"/>
        <end position="101"/>
    </location>
</feature>
<evidence type="ECO:0000313" key="2">
    <source>
        <dbReference type="EMBL" id="QVL31827.1"/>
    </source>
</evidence>
<reference evidence="2" key="1">
    <citation type="submission" date="2021-05" db="EMBL/GenBank/DDBJ databases">
        <title>Complete genome sequence of the cellulolytic planctomycete Telmatocola sphagniphila SP2T and characterization of the first cellulase from planctomycetes.</title>
        <authorList>
            <person name="Rakitin A.L."/>
            <person name="Beletsky A.V."/>
            <person name="Naumoff D.G."/>
            <person name="Kulichevskaya I.S."/>
            <person name="Mardanov A.V."/>
            <person name="Ravin N.V."/>
            <person name="Dedysh S.N."/>
        </authorList>
    </citation>
    <scope>NUCLEOTIDE SEQUENCE</scope>
    <source>
        <strain evidence="2">SP2T</strain>
    </source>
</reference>
<evidence type="ECO:0000256" key="1">
    <source>
        <dbReference type="SAM" id="Phobius"/>
    </source>
</evidence>
<organism evidence="2 3">
    <name type="scientific">Telmatocola sphagniphila</name>
    <dbReference type="NCBI Taxonomy" id="1123043"/>
    <lineage>
        <taxon>Bacteria</taxon>
        <taxon>Pseudomonadati</taxon>
        <taxon>Planctomycetota</taxon>
        <taxon>Planctomycetia</taxon>
        <taxon>Gemmatales</taxon>
        <taxon>Gemmataceae</taxon>
    </lineage>
</organism>
<feature type="transmembrane region" description="Helical" evidence="1">
    <location>
        <begin position="164"/>
        <end position="190"/>
    </location>
</feature>